<organism evidence="2 3">
    <name type="scientific">Aureobasidium subglaciale (strain EXF-2481)</name>
    <name type="common">Aureobasidium pullulans var. subglaciale</name>
    <dbReference type="NCBI Taxonomy" id="1043005"/>
    <lineage>
        <taxon>Eukaryota</taxon>
        <taxon>Fungi</taxon>
        <taxon>Dikarya</taxon>
        <taxon>Ascomycota</taxon>
        <taxon>Pezizomycotina</taxon>
        <taxon>Dothideomycetes</taxon>
        <taxon>Dothideomycetidae</taxon>
        <taxon>Dothideales</taxon>
        <taxon>Saccotheciaceae</taxon>
        <taxon>Aureobasidium</taxon>
    </lineage>
</organism>
<evidence type="ECO:0000256" key="1">
    <source>
        <dbReference type="SAM" id="MobiDB-lite"/>
    </source>
</evidence>
<feature type="compositionally biased region" description="Acidic residues" evidence="1">
    <location>
        <begin position="130"/>
        <end position="144"/>
    </location>
</feature>
<gene>
    <name evidence="2" type="ORF">AUEXF2481DRAFT_8749</name>
</gene>
<sequence length="144" mass="15358">MTTNIKDTGLTDGQNRYLALAWVCFEVEPKIDFDKLSLVSGSKTANSAREMLRVAKKKLTENIAASTGDTNGTVAPPNTPATKTPRKKAVPKTQSTKGKGGKKRKMTADSDEDDEETPSKQTVTIKTEPAEEDAGAGGADDDEV</sequence>
<feature type="region of interest" description="Disordered" evidence="1">
    <location>
        <begin position="63"/>
        <end position="144"/>
    </location>
</feature>
<protein>
    <submittedName>
        <fullName evidence="2">Uncharacterized protein</fullName>
    </submittedName>
</protein>
<feature type="compositionally biased region" description="Polar residues" evidence="1">
    <location>
        <begin position="63"/>
        <end position="73"/>
    </location>
</feature>
<dbReference type="GeneID" id="25371986"/>
<dbReference type="Proteomes" id="UP000030641">
    <property type="component" value="Unassembled WGS sequence"/>
</dbReference>
<dbReference type="EMBL" id="KL584781">
    <property type="protein sequence ID" value="KEQ91130.1"/>
    <property type="molecule type" value="Genomic_DNA"/>
</dbReference>
<dbReference type="HOGENOM" id="CLU_1796426_0_0_1"/>
<evidence type="ECO:0000313" key="3">
    <source>
        <dbReference type="Proteomes" id="UP000030641"/>
    </source>
</evidence>
<evidence type="ECO:0000313" key="2">
    <source>
        <dbReference type="EMBL" id="KEQ91130.1"/>
    </source>
</evidence>
<accession>A0A074Y092</accession>
<dbReference type="OMA" id="QCFETEP"/>
<dbReference type="InParanoid" id="A0A074Y092"/>
<dbReference type="OrthoDB" id="5403747at2759"/>
<keyword evidence="3" id="KW-1185">Reference proteome</keyword>
<reference evidence="2 3" key="1">
    <citation type="journal article" date="2014" name="BMC Genomics">
        <title>Genome sequencing of four Aureobasidium pullulans varieties: biotechnological potential, stress tolerance, and description of new species.</title>
        <authorList>
            <person name="Gostin Ar C."/>
            <person name="Ohm R.A."/>
            <person name="Kogej T."/>
            <person name="Sonjak S."/>
            <person name="Turk M."/>
            <person name="Zajc J."/>
            <person name="Zalar P."/>
            <person name="Grube M."/>
            <person name="Sun H."/>
            <person name="Han J."/>
            <person name="Sharma A."/>
            <person name="Chiniquy J."/>
            <person name="Ngan C.Y."/>
            <person name="Lipzen A."/>
            <person name="Barry K."/>
            <person name="Grigoriev I.V."/>
            <person name="Gunde-Cimerman N."/>
        </authorList>
    </citation>
    <scope>NUCLEOTIDE SEQUENCE [LARGE SCALE GENOMIC DNA]</scope>
    <source>
        <strain evidence="2 3">EXF-2481</strain>
    </source>
</reference>
<dbReference type="AlphaFoldDB" id="A0A074Y092"/>
<dbReference type="RefSeq" id="XP_013339604.1">
    <property type="nucleotide sequence ID" value="XM_013484150.1"/>
</dbReference>
<proteinExistence type="predicted"/>
<dbReference type="STRING" id="1043005.A0A074Y092"/>
<name>A0A074Y092_AURSE</name>